<evidence type="ECO:0000256" key="1">
    <source>
        <dbReference type="SAM" id="Coils"/>
    </source>
</evidence>
<sequence length="209" mass="22951">VHLPLRTSSLTAQGSDEATYDPTVASLALRSFGVARAQADRVDDGRDAALEHVDALVSEFERLEEEEASAKNEGMIRQNEVTFIERMRELTNEDDNDLEKLQQEYNVKLFEDASHSRVIRQLESDDVIADIGGADEDSSEVLDDDDEMGLSRAKLGSSAEALRTLDNLSGLLVHAVTDEDDAADGQGLMDELLGEAWGDLLKSIKDDEL</sequence>
<proteinExistence type="predicted"/>
<evidence type="ECO:0000313" key="2">
    <source>
        <dbReference type="EMBL" id="KAF4699009.1"/>
    </source>
</evidence>
<name>A0A7J6PS73_PEROL</name>
<dbReference type="EMBL" id="JABANM010034820">
    <property type="protein sequence ID" value="KAF4699009.1"/>
    <property type="molecule type" value="Genomic_DNA"/>
</dbReference>
<accession>A0A7J6PS73</accession>
<organism evidence="2 3">
    <name type="scientific">Perkinsus olseni</name>
    <name type="common">Perkinsus atlanticus</name>
    <dbReference type="NCBI Taxonomy" id="32597"/>
    <lineage>
        <taxon>Eukaryota</taxon>
        <taxon>Sar</taxon>
        <taxon>Alveolata</taxon>
        <taxon>Perkinsozoa</taxon>
        <taxon>Perkinsea</taxon>
        <taxon>Perkinsida</taxon>
        <taxon>Perkinsidae</taxon>
        <taxon>Perkinsus</taxon>
    </lineage>
</organism>
<comment type="caution">
    <text evidence="2">The sequence shown here is derived from an EMBL/GenBank/DDBJ whole genome shotgun (WGS) entry which is preliminary data.</text>
</comment>
<dbReference type="Proteomes" id="UP000574390">
    <property type="component" value="Unassembled WGS sequence"/>
</dbReference>
<feature type="non-terminal residue" evidence="2">
    <location>
        <position position="209"/>
    </location>
</feature>
<dbReference type="AlphaFoldDB" id="A0A7J6PS73"/>
<evidence type="ECO:0000313" key="3">
    <source>
        <dbReference type="Proteomes" id="UP000574390"/>
    </source>
</evidence>
<reference evidence="2 3" key="1">
    <citation type="submission" date="2020-04" db="EMBL/GenBank/DDBJ databases">
        <title>Perkinsus olseni comparative genomics.</title>
        <authorList>
            <person name="Bogema D.R."/>
        </authorList>
    </citation>
    <scope>NUCLEOTIDE SEQUENCE [LARGE SCALE GENOMIC DNA]</scope>
    <source>
        <strain evidence="2">ATCC PRA-205</strain>
    </source>
</reference>
<protein>
    <submittedName>
        <fullName evidence="2">AAA ATPase midasin</fullName>
    </submittedName>
</protein>
<keyword evidence="1" id="KW-0175">Coiled coil</keyword>
<gene>
    <name evidence="2" type="primary">MDN1_7</name>
    <name evidence="2" type="ORF">FOZ62_016878</name>
</gene>
<feature type="non-terminal residue" evidence="2">
    <location>
        <position position="1"/>
    </location>
</feature>
<feature type="coiled-coil region" evidence="1">
    <location>
        <begin position="46"/>
        <end position="104"/>
    </location>
</feature>